<keyword evidence="2" id="KW-0479">Metal-binding</keyword>
<proteinExistence type="predicted"/>
<dbReference type="RefSeq" id="WP_076433289.1">
    <property type="nucleotide sequence ID" value="NZ_FTNO01000008.1"/>
</dbReference>
<dbReference type="InterPro" id="IPR052950">
    <property type="entry name" value="CISD"/>
</dbReference>
<dbReference type="Pfam" id="PF09360">
    <property type="entry name" value="zf-CDGSH"/>
    <property type="match status" value="2"/>
</dbReference>
<feature type="domain" description="Iron-binding zinc finger CDGSH type" evidence="6">
    <location>
        <begin position="102"/>
        <end position="138"/>
    </location>
</feature>
<evidence type="ECO:0000256" key="3">
    <source>
        <dbReference type="ARBA" id="ARBA00023004"/>
    </source>
</evidence>
<dbReference type="GO" id="GO:0051537">
    <property type="term" value="F:2 iron, 2 sulfur cluster binding"/>
    <property type="evidence" value="ECO:0007669"/>
    <property type="project" value="UniProtKB-KW"/>
</dbReference>
<dbReference type="Gene3D" id="3.40.5.90">
    <property type="entry name" value="CDGSH iron-sulfur domain, mitoNEET-type"/>
    <property type="match status" value="2"/>
</dbReference>
<feature type="domain" description="Iron-binding zinc finger CDGSH type" evidence="6">
    <location>
        <begin position="202"/>
        <end position="234"/>
    </location>
</feature>
<evidence type="ECO:0000313" key="7">
    <source>
        <dbReference type="EMBL" id="SIR96453.1"/>
    </source>
</evidence>
<keyword evidence="8" id="KW-1185">Reference proteome</keyword>
<dbReference type="PANTHER" id="PTHR46491:SF3">
    <property type="entry name" value="CDGSH IRON-SULFUR DOMAIN-CONTAINING PROTEIN 3, MITOCHONDRIAL"/>
    <property type="match status" value="1"/>
</dbReference>
<dbReference type="InterPro" id="IPR042216">
    <property type="entry name" value="MitoNEET_CISD"/>
</dbReference>
<accession>A0A1N7F7Z7</accession>
<reference evidence="8" key="1">
    <citation type="submission" date="2017-01" db="EMBL/GenBank/DDBJ databases">
        <authorList>
            <person name="Varghese N."/>
            <person name="Submissions S."/>
        </authorList>
    </citation>
    <scope>NUCLEOTIDE SEQUENCE [LARGE SCALE GENOMIC DNA]</scope>
    <source>
        <strain evidence="8">CGMCC 1.7737</strain>
    </source>
</reference>
<evidence type="ECO:0000256" key="5">
    <source>
        <dbReference type="SAM" id="MobiDB-lite"/>
    </source>
</evidence>
<dbReference type="Proteomes" id="UP000186914">
    <property type="component" value="Unassembled WGS sequence"/>
</dbReference>
<protein>
    <submittedName>
        <fullName evidence="7">Uncharacterized Fe-S cluster protein YjdI</fullName>
    </submittedName>
</protein>
<evidence type="ECO:0000256" key="4">
    <source>
        <dbReference type="ARBA" id="ARBA00023014"/>
    </source>
</evidence>
<gene>
    <name evidence="7" type="ORF">SAMN05421858_4798</name>
</gene>
<evidence type="ECO:0000313" key="8">
    <source>
        <dbReference type="Proteomes" id="UP000186914"/>
    </source>
</evidence>
<keyword evidence="3" id="KW-0408">Iron</keyword>
<dbReference type="GO" id="GO:0046872">
    <property type="term" value="F:metal ion binding"/>
    <property type="evidence" value="ECO:0007669"/>
    <property type="project" value="UniProtKB-KW"/>
</dbReference>
<dbReference type="OrthoDB" id="5781at2157"/>
<keyword evidence="1" id="KW-0001">2Fe-2S</keyword>
<dbReference type="PANTHER" id="PTHR46491">
    <property type="entry name" value="CDGSH IRON SULFUR DOMAIN PROTEIN HOMOLOG"/>
    <property type="match status" value="1"/>
</dbReference>
<keyword evidence="4" id="KW-0411">Iron-sulfur</keyword>
<feature type="region of interest" description="Disordered" evidence="5">
    <location>
        <begin position="139"/>
        <end position="185"/>
    </location>
</feature>
<name>A0A1N7F7Z7_9EURY</name>
<dbReference type="Gene3D" id="3.30.70.20">
    <property type="match status" value="1"/>
</dbReference>
<feature type="compositionally biased region" description="Acidic residues" evidence="5">
    <location>
        <begin position="148"/>
        <end position="173"/>
    </location>
</feature>
<evidence type="ECO:0000259" key="6">
    <source>
        <dbReference type="SMART" id="SM00704"/>
    </source>
</evidence>
<dbReference type="InterPro" id="IPR018967">
    <property type="entry name" value="FeS-contain_CDGSH-typ"/>
</dbReference>
<dbReference type="GO" id="GO:0005737">
    <property type="term" value="C:cytoplasm"/>
    <property type="evidence" value="ECO:0007669"/>
    <property type="project" value="UniProtKB-ARBA"/>
</dbReference>
<dbReference type="SUPFAM" id="SSF54862">
    <property type="entry name" value="4Fe-4S ferredoxins"/>
    <property type="match status" value="1"/>
</dbReference>
<dbReference type="AlphaFoldDB" id="A0A1N7F7Z7"/>
<dbReference type="Pfam" id="PF06902">
    <property type="entry name" value="Fer4_19"/>
    <property type="match status" value="1"/>
</dbReference>
<evidence type="ECO:0000256" key="1">
    <source>
        <dbReference type="ARBA" id="ARBA00022714"/>
    </source>
</evidence>
<dbReference type="SMART" id="SM00704">
    <property type="entry name" value="ZnF_CDGSH"/>
    <property type="match status" value="2"/>
</dbReference>
<dbReference type="EMBL" id="FTNO01000008">
    <property type="protein sequence ID" value="SIR96453.1"/>
    <property type="molecule type" value="Genomic_DNA"/>
</dbReference>
<dbReference type="InterPro" id="IPR010693">
    <property type="entry name" value="Divergent_4Fe-4S_mono-cluster"/>
</dbReference>
<evidence type="ECO:0000256" key="2">
    <source>
        <dbReference type="ARBA" id="ARBA00022723"/>
    </source>
</evidence>
<sequence>MEEDLHEYHGKDIEVTYDHNRCIHVRECVEGLPGVFDPNQRPWIDADNADADEVARVIERCPTGALHYERTDDGAPESVPPRNTVTATANGPLYLHGDIVIRSNDDVVLEDTRVGLCRCGHTMNEPLCDNSHARVFEAEGNKSVDPASSEDIEDKDVEEYDTLDTSDGEDGENQPDGPLVVTPTPNGPLILDGFFELLYGEEEPTRHDEAALCRCGGSAAKPFCDGTHATIGFTTNAEE</sequence>
<organism evidence="7 8">
    <name type="scientific">Haladaptatus litoreus</name>
    <dbReference type="NCBI Taxonomy" id="553468"/>
    <lineage>
        <taxon>Archaea</taxon>
        <taxon>Methanobacteriati</taxon>
        <taxon>Methanobacteriota</taxon>
        <taxon>Stenosarchaea group</taxon>
        <taxon>Halobacteria</taxon>
        <taxon>Halobacteriales</taxon>
        <taxon>Haladaptataceae</taxon>
        <taxon>Haladaptatus</taxon>
    </lineage>
</organism>